<reference evidence="2 3" key="1">
    <citation type="submission" date="2017-04" db="EMBL/GenBank/DDBJ databases">
        <title>Draft genome sequence of Marssonina coronaria NL1: causal agent of apple blotch.</title>
        <authorList>
            <person name="Cheng Q."/>
        </authorList>
    </citation>
    <scope>NUCLEOTIDE SEQUENCE [LARGE SCALE GENOMIC DNA]</scope>
    <source>
        <strain evidence="2 3">NL1</strain>
    </source>
</reference>
<dbReference type="EMBL" id="MZNU01000166">
    <property type="protein sequence ID" value="OWP03772.1"/>
    <property type="molecule type" value="Genomic_DNA"/>
</dbReference>
<name>A0A218Z7M8_9HELO</name>
<accession>A0A218Z7M8</accession>
<feature type="compositionally biased region" description="Low complexity" evidence="1">
    <location>
        <begin position="121"/>
        <end position="151"/>
    </location>
</feature>
<dbReference type="Proteomes" id="UP000242519">
    <property type="component" value="Unassembled WGS sequence"/>
</dbReference>
<proteinExistence type="predicted"/>
<comment type="caution">
    <text evidence="2">The sequence shown here is derived from an EMBL/GenBank/DDBJ whole genome shotgun (WGS) entry which is preliminary data.</text>
</comment>
<dbReference type="AlphaFoldDB" id="A0A218Z7M8"/>
<evidence type="ECO:0000256" key="1">
    <source>
        <dbReference type="SAM" id="MobiDB-lite"/>
    </source>
</evidence>
<sequence>MPQPRAGNKRSLGLRSSWRCRGVASAASHAEGVSIQTPPGLLWVTSRAAGTWPSQTTSPSANDGLMDEANMESIKRPRTHLHIDLHIDLHTHGDEHPRRHTPHPARVRVSPVSGATRDGSAWAPARDPYHAAAAASSPSPWSLNSLPYPTS</sequence>
<protein>
    <submittedName>
        <fullName evidence="2">Uncharacterized protein</fullName>
    </submittedName>
</protein>
<evidence type="ECO:0000313" key="2">
    <source>
        <dbReference type="EMBL" id="OWP03772.1"/>
    </source>
</evidence>
<keyword evidence="3" id="KW-1185">Reference proteome</keyword>
<dbReference type="InParanoid" id="A0A218Z7M8"/>
<gene>
    <name evidence="2" type="ORF">B2J93_2617</name>
</gene>
<organism evidence="2 3">
    <name type="scientific">Diplocarpon coronariae</name>
    <dbReference type="NCBI Taxonomy" id="2795749"/>
    <lineage>
        <taxon>Eukaryota</taxon>
        <taxon>Fungi</taxon>
        <taxon>Dikarya</taxon>
        <taxon>Ascomycota</taxon>
        <taxon>Pezizomycotina</taxon>
        <taxon>Leotiomycetes</taxon>
        <taxon>Helotiales</taxon>
        <taxon>Drepanopezizaceae</taxon>
        <taxon>Diplocarpon</taxon>
    </lineage>
</organism>
<feature type="region of interest" description="Disordered" evidence="1">
    <location>
        <begin position="92"/>
        <end position="151"/>
    </location>
</feature>
<evidence type="ECO:0000313" key="3">
    <source>
        <dbReference type="Proteomes" id="UP000242519"/>
    </source>
</evidence>